<keyword evidence="3" id="KW-1185">Reference proteome</keyword>
<gene>
    <name evidence="2" type="ORF">BJ554DRAFT_3520</name>
</gene>
<dbReference type="AlphaFoldDB" id="A0A8H7ZP69"/>
<feature type="non-terminal residue" evidence="2">
    <location>
        <position position="82"/>
    </location>
</feature>
<dbReference type="GO" id="GO:0005794">
    <property type="term" value="C:Golgi apparatus"/>
    <property type="evidence" value="ECO:0007669"/>
    <property type="project" value="TreeGrafter"/>
</dbReference>
<feature type="coiled-coil region" evidence="1">
    <location>
        <begin position="44"/>
        <end position="82"/>
    </location>
</feature>
<sequence>MQSLQLRLQATEERNADVAAGLQDSTRPLLRQIEVLQAQNAVALRDWEEVERALTHRLREAQAQLDVSAAKMKAEKEKAEQA</sequence>
<evidence type="ECO:0000313" key="2">
    <source>
        <dbReference type="EMBL" id="KAG5456675.1"/>
    </source>
</evidence>
<dbReference type="InterPro" id="IPR052602">
    <property type="entry name" value="Growth_transcription_reg"/>
</dbReference>
<reference evidence="2 3" key="1">
    <citation type="journal article" name="Sci. Rep.">
        <title>Genome-scale phylogenetic analyses confirm Olpidium as the closest living zoosporic fungus to the non-flagellated, terrestrial fungi.</title>
        <authorList>
            <person name="Chang Y."/>
            <person name="Rochon D."/>
            <person name="Sekimoto S."/>
            <person name="Wang Y."/>
            <person name="Chovatia M."/>
            <person name="Sandor L."/>
            <person name="Salamov A."/>
            <person name="Grigoriev I.V."/>
            <person name="Stajich J.E."/>
            <person name="Spatafora J.W."/>
        </authorList>
    </citation>
    <scope>NUCLEOTIDE SEQUENCE [LARGE SCALE GENOMIC DNA]</scope>
    <source>
        <strain evidence="2">S191</strain>
    </source>
</reference>
<dbReference type="Proteomes" id="UP000673691">
    <property type="component" value="Unassembled WGS sequence"/>
</dbReference>
<dbReference type="GO" id="GO:0005783">
    <property type="term" value="C:endoplasmic reticulum"/>
    <property type="evidence" value="ECO:0007669"/>
    <property type="project" value="TreeGrafter"/>
</dbReference>
<keyword evidence="1" id="KW-0175">Coiled coil</keyword>
<evidence type="ECO:0000256" key="1">
    <source>
        <dbReference type="SAM" id="Coils"/>
    </source>
</evidence>
<dbReference type="EMBL" id="JAEFCI010011360">
    <property type="protein sequence ID" value="KAG5456675.1"/>
    <property type="molecule type" value="Genomic_DNA"/>
</dbReference>
<accession>A0A8H7ZP69</accession>
<proteinExistence type="predicted"/>
<organism evidence="2 3">
    <name type="scientific">Olpidium bornovanus</name>
    <dbReference type="NCBI Taxonomy" id="278681"/>
    <lineage>
        <taxon>Eukaryota</taxon>
        <taxon>Fungi</taxon>
        <taxon>Fungi incertae sedis</taxon>
        <taxon>Olpidiomycota</taxon>
        <taxon>Olpidiomycotina</taxon>
        <taxon>Olpidiomycetes</taxon>
        <taxon>Olpidiales</taxon>
        <taxon>Olpidiaceae</taxon>
        <taxon>Olpidium</taxon>
    </lineage>
</organism>
<protein>
    <submittedName>
        <fullName evidence="2">Uncharacterized protein</fullName>
    </submittedName>
</protein>
<dbReference type="PANTHER" id="PTHR46515">
    <property type="entry name" value="TATA ELEMENT MODULATORY FACTOR TMF1"/>
    <property type="match status" value="1"/>
</dbReference>
<dbReference type="PANTHER" id="PTHR46515:SF1">
    <property type="entry name" value="TATA ELEMENT MODULATORY FACTOR"/>
    <property type="match status" value="1"/>
</dbReference>
<comment type="caution">
    <text evidence="2">The sequence shown here is derived from an EMBL/GenBank/DDBJ whole genome shotgun (WGS) entry which is preliminary data.</text>
</comment>
<dbReference type="OrthoDB" id="74178at2759"/>
<evidence type="ECO:0000313" key="3">
    <source>
        <dbReference type="Proteomes" id="UP000673691"/>
    </source>
</evidence>
<name>A0A8H7ZP69_9FUNG</name>